<keyword evidence="2" id="KW-0805">Transcription regulation</keyword>
<keyword evidence="4" id="KW-0804">Transcription</keyword>
<dbReference type="Pfam" id="PF08281">
    <property type="entry name" value="Sigma70_r4_2"/>
    <property type="match status" value="1"/>
</dbReference>
<dbReference type="InterPro" id="IPR014284">
    <property type="entry name" value="RNA_pol_sigma-70_dom"/>
</dbReference>
<keyword evidence="8" id="KW-1185">Reference proteome</keyword>
<dbReference type="Gene3D" id="1.10.10.10">
    <property type="entry name" value="Winged helix-like DNA-binding domain superfamily/Winged helix DNA-binding domain"/>
    <property type="match status" value="1"/>
</dbReference>
<dbReference type="PANTHER" id="PTHR43133:SF51">
    <property type="entry name" value="RNA POLYMERASE SIGMA FACTOR"/>
    <property type="match status" value="1"/>
</dbReference>
<reference evidence="7 8" key="1">
    <citation type="submission" date="2023-06" db="EMBL/GenBank/DDBJ databases">
        <title>Identification and characterization of horizontal gene transfer across gut microbiota members of farm animals based on homology search.</title>
        <authorList>
            <person name="Schwarzerova J."/>
            <person name="Nykrynova M."/>
            <person name="Jureckova K."/>
            <person name="Cejkova D."/>
            <person name="Rychlik I."/>
        </authorList>
    </citation>
    <scope>NUCLEOTIDE SEQUENCE [LARGE SCALE GENOMIC DNA]</scope>
    <source>
        <strain evidence="7 8">ET39</strain>
    </source>
</reference>
<dbReference type="EMBL" id="JAUDCG010000002">
    <property type="protein sequence ID" value="MDM8156167.1"/>
    <property type="molecule type" value="Genomic_DNA"/>
</dbReference>
<protein>
    <submittedName>
        <fullName evidence="7">Sigma-70 family RNA polymerase sigma factor</fullName>
    </submittedName>
</protein>
<evidence type="ECO:0000256" key="4">
    <source>
        <dbReference type="ARBA" id="ARBA00023163"/>
    </source>
</evidence>
<evidence type="ECO:0000313" key="8">
    <source>
        <dbReference type="Proteomes" id="UP001529340"/>
    </source>
</evidence>
<feature type="domain" description="RNA polymerase sigma factor 70 region 4 type 2" evidence="6">
    <location>
        <begin position="95"/>
        <end position="146"/>
    </location>
</feature>
<dbReference type="PANTHER" id="PTHR43133">
    <property type="entry name" value="RNA POLYMERASE ECF-TYPE SIGMA FACTO"/>
    <property type="match status" value="1"/>
</dbReference>
<organism evidence="7 8">
    <name type="scientific">Amedibacillus dolichus</name>
    <dbReference type="NCBI Taxonomy" id="31971"/>
    <lineage>
        <taxon>Bacteria</taxon>
        <taxon>Bacillati</taxon>
        <taxon>Bacillota</taxon>
        <taxon>Erysipelotrichia</taxon>
        <taxon>Erysipelotrichales</taxon>
        <taxon>Erysipelotrichaceae</taxon>
        <taxon>Amedibacillus</taxon>
    </lineage>
</organism>
<dbReference type="InterPro" id="IPR013325">
    <property type="entry name" value="RNA_pol_sigma_r2"/>
</dbReference>
<dbReference type="Proteomes" id="UP001529340">
    <property type="component" value="Unassembled WGS sequence"/>
</dbReference>
<dbReference type="SUPFAM" id="SSF88659">
    <property type="entry name" value="Sigma3 and sigma4 domains of RNA polymerase sigma factors"/>
    <property type="match status" value="1"/>
</dbReference>
<evidence type="ECO:0000256" key="2">
    <source>
        <dbReference type="ARBA" id="ARBA00023015"/>
    </source>
</evidence>
<dbReference type="InterPro" id="IPR036388">
    <property type="entry name" value="WH-like_DNA-bd_sf"/>
</dbReference>
<gene>
    <name evidence="7" type="ORF">QUV96_00775</name>
</gene>
<dbReference type="InterPro" id="IPR013249">
    <property type="entry name" value="RNA_pol_sigma70_r4_t2"/>
</dbReference>
<dbReference type="InterPro" id="IPR007627">
    <property type="entry name" value="RNA_pol_sigma70_r2"/>
</dbReference>
<name>A0ABT7U950_9FIRM</name>
<dbReference type="NCBIfam" id="TIGR02937">
    <property type="entry name" value="sigma70-ECF"/>
    <property type="match status" value="1"/>
</dbReference>
<reference evidence="8" key="2">
    <citation type="submission" date="2023-06" db="EMBL/GenBank/DDBJ databases">
        <title>Identification and characterization of horizontal gene transfer across gut microbiota members of farm animals based on homology search.</title>
        <authorList>
            <person name="Zeman M."/>
            <person name="Kubasova T."/>
            <person name="Jahodarova E."/>
            <person name="Nykrynova M."/>
            <person name="Rychlik I."/>
        </authorList>
    </citation>
    <scope>NUCLEOTIDE SEQUENCE [LARGE SCALE GENOMIC DNA]</scope>
    <source>
        <strain evidence="8">ET39</strain>
    </source>
</reference>
<keyword evidence="3" id="KW-0731">Sigma factor</keyword>
<evidence type="ECO:0000256" key="3">
    <source>
        <dbReference type="ARBA" id="ARBA00023082"/>
    </source>
</evidence>
<proteinExistence type="inferred from homology"/>
<evidence type="ECO:0000256" key="1">
    <source>
        <dbReference type="ARBA" id="ARBA00010641"/>
    </source>
</evidence>
<dbReference type="CDD" id="cd06171">
    <property type="entry name" value="Sigma70_r4"/>
    <property type="match status" value="1"/>
</dbReference>
<evidence type="ECO:0000259" key="6">
    <source>
        <dbReference type="Pfam" id="PF08281"/>
    </source>
</evidence>
<dbReference type="InterPro" id="IPR013324">
    <property type="entry name" value="RNA_pol_sigma_r3/r4-like"/>
</dbReference>
<dbReference type="Pfam" id="PF04542">
    <property type="entry name" value="Sigma70_r2"/>
    <property type="match status" value="1"/>
</dbReference>
<evidence type="ECO:0000259" key="5">
    <source>
        <dbReference type="Pfam" id="PF04542"/>
    </source>
</evidence>
<dbReference type="InterPro" id="IPR039425">
    <property type="entry name" value="RNA_pol_sigma-70-like"/>
</dbReference>
<comment type="similarity">
    <text evidence="1">Belongs to the sigma-70 factor family. ECF subfamily.</text>
</comment>
<dbReference type="Gene3D" id="1.10.1740.10">
    <property type="match status" value="1"/>
</dbReference>
<feature type="domain" description="RNA polymerase sigma-70 region 2" evidence="5">
    <location>
        <begin position="10"/>
        <end position="73"/>
    </location>
</feature>
<comment type="caution">
    <text evidence="7">The sequence shown here is derived from an EMBL/GenBank/DDBJ whole genome shotgun (WGS) entry which is preliminary data.</text>
</comment>
<accession>A0ABT7U950</accession>
<sequence>MSQQEIERVVERYSDSLLRLAMHHVKEQAQAQDIVQDVFLKYMKHTAAFTDEAHEKAWLYRVTINACNSYHRHWWQKMRSAMPLSLPQPPEQENSLLAEIRTLPKGQRNAIYLFYYEEMSIREIAQLLHAKEGTVSSWLSRGRAALRAQLEKGEDTR</sequence>
<dbReference type="RefSeq" id="WP_289606639.1">
    <property type="nucleotide sequence ID" value="NZ_JAUDCG010000002.1"/>
</dbReference>
<reference evidence="7 8" key="3">
    <citation type="submission" date="2023-06" db="EMBL/GenBank/DDBJ databases">
        <authorList>
            <person name="Zeman M."/>
            <person name="Kubasova T."/>
            <person name="Jahodarova E."/>
            <person name="Nykrynova M."/>
            <person name="Rychlik I."/>
        </authorList>
    </citation>
    <scope>NUCLEOTIDE SEQUENCE [LARGE SCALE GENOMIC DNA]</scope>
    <source>
        <strain evidence="7 8">ET39</strain>
    </source>
</reference>
<evidence type="ECO:0000313" key="7">
    <source>
        <dbReference type="EMBL" id="MDM8156167.1"/>
    </source>
</evidence>
<dbReference type="SUPFAM" id="SSF88946">
    <property type="entry name" value="Sigma2 domain of RNA polymerase sigma factors"/>
    <property type="match status" value="1"/>
</dbReference>